<comment type="caution">
    <text evidence="5">The sequence shown here is derived from an EMBL/GenBank/DDBJ whole genome shotgun (WGS) entry which is preliminary data.</text>
</comment>
<keyword evidence="2" id="KW-0238">DNA-binding</keyword>
<dbReference type="PANTHER" id="PTHR30154:SF34">
    <property type="entry name" value="TRANSCRIPTIONAL REGULATOR AZLB"/>
    <property type="match status" value="1"/>
</dbReference>
<dbReference type="Pfam" id="PF13404">
    <property type="entry name" value="HTH_AsnC-type"/>
    <property type="match status" value="1"/>
</dbReference>
<dbReference type="Gene3D" id="1.10.10.10">
    <property type="entry name" value="Winged helix-like DNA-binding domain superfamily/Winged helix DNA-binding domain"/>
    <property type="match status" value="1"/>
</dbReference>
<protein>
    <submittedName>
        <fullName evidence="5">Lrp/AsnC family transcriptional regulator</fullName>
    </submittedName>
</protein>
<dbReference type="PANTHER" id="PTHR30154">
    <property type="entry name" value="LEUCINE-RESPONSIVE REGULATORY PROTEIN"/>
    <property type="match status" value="1"/>
</dbReference>
<keyword evidence="1" id="KW-0805">Transcription regulation</keyword>
<dbReference type="InterPro" id="IPR036388">
    <property type="entry name" value="WH-like_DNA-bd_sf"/>
</dbReference>
<organism evidence="5 6">
    <name type="scientific">Shewanella phaeophyticola</name>
    <dbReference type="NCBI Taxonomy" id="2978345"/>
    <lineage>
        <taxon>Bacteria</taxon>
        <taxon>Pseudomonadati</taxon>
        <taxon>Pseudomonadota</taxon>
        <taxon>Gammaproteobacteria</taxon>
        <taxon>Alteromonadales</taxon>
        <taxon>Shewanellaceae</taxon>
        <taxon>Shewanella</taxon>
    </lineage>
</organism>
<dbReference type="InterPro" id="IPR000485">
    <property type="entry name" value="AsnC-type_HTH_dom"/>
</dbReference>
<gene>
    <name evidence="5" type="ORF">N4T56_21575</name>
</gene>
<dbReference type="CDD" id="cd00090">
    <property type="entry name" value="HTH_ARSR"/>
    <property type="match status" value="1"/>
</dbReference>
<dbReference type="InterPro" id="IPR011991">
    <property type="entry name" value="ArsR-like_HTH"/>
</dbReference>
<dbReference type="RefSeq" id="WP_261734643.1">
    <property type="nucleotide sequence ID" value="NZ_JAODOQ010000001.1"/>
</dbReference>
<proteinExistence type="predicted"/>
<dbReference type="PRINTS" id="PR00033">
    <property type="entry name" value="HTHASNC"/>
</dbReference>
<evidence type="ECO:0000259" key="4">
    <source>
        <dbReference type="PROSITE" id="PS50956"/>
    </source>
</evidence>
<dbReference type="Gene3D" id="3.30.70.920">
    <property type="match status" value="1"/>
</dbReference>
<dbReference type="SUPFAM" id="SSF54909">
    <property type="entry name" value="Dimeric alpha+beta barrel"/>
    <property type="match status" value="1"/>
</dbReference>
<dbReference type="PROSITE" id="PS50956">
    <property type="entry name" value="HTH_ASNC_2"/>
    <property type="match status" value="1"/>
</dbReference>
<dbReference type="InterPro" id="IPR019887">
    <property type="entry name" value="Tscrpt_reg_AsnC/Lrp_C"/>
</dbReference>
<dbReference type="Proteomes" id="UP001431192">
    <property type="component" value="Unassembled WGS sequence"/>
</dbReference>
<dbReference type="InterPro" id="IPR019888">
    <property type="entry name" value="Tscrpt_reg_AsnC-like"/>
</dbReference>
<dbReference type="SMART" id="SM00344">
    <property type="entry name" value="HTH_ASNC"/>
    <property type="match status" value="1"/>
</dbReference>
<name>A0ABT2P7C4_9GAMM</name>
<dbReference type="Pfam" id="PF01037">
    <property type="entry name" value="AsnC_trans_reg"/>
    <property type="match status" value="1"/>
</dbReference>
<reference evidence="5" key="1">
    <citation type="submission" date="2022-09" db="EMBL/GenBank/DDBJ databases">
        <title>Shewanella sp. KJ10-1 sp.nov, isolated from marine algae.</title>
        <authorList>
            <person name="Butt M."/>
            <person name="Lee J.K."/>
            <person name="Kim J.M."/>
            <person name="Choi D.G."/>
        </authorList>
    </citation>
    <scope>NUCLEOTIDE SEQUENCE</scope>
    <source>
        <strain evidence="5">KJ10-1</strain>
    </source>
</reference>
<dbReference type="EMBL" id="JAODOQ010000001">
    <property type="protein sequence ID" value="MCT8988563.1"/>
    <property type="molecule type" value="Genomic_DNA"/>
</dbReference>
<evidence type="ECO:0000313" key="5">
    <source>
        <dbReference type="EMBL" id="MCT8988563.1"/>
    </source>
</evidence>
<keyword evidence="6" id="KW-1185">Reference proteome</keyword>
<evidence type="ECO:0000313" key="6">
    <source>
        <dbReference type="Proteomes" id="UP001431192"/>
    </source>
</evidence>
<evidence type="ECO:0000256" key="2">
    <source>
        <dbReference type="ARBA" id="ARBA00023125"/>
    </source>
</evidence>
<evidence type="ECO:0000256" key="1">
    <source>
        <dbReference type="ARBA" id="ARBA00023015"/>
    </source>
</evidence>
<feature type="domain" description="HTH asnC-type" evidence="4">
    <location>
        <begin position="16"/>
        <end position="77"/>
    </location>
</feature>
<evidence type="ECO:0000256" key="3">
    <source>
        <dbReference type="ARBA" id="ARBA00023163"/>
    </source>
</evidence>
<dbReference type="InterPro" id="IPR036390">
    <property type="entry name" value="WH_DNA-bd_sf"/>
</dbReference>
<accession>A0ABT2P7C4</accession>
<dbReference type="SUPFAM" id="SSF46785">
    <property type="entry name" value="Winged helix' DNA-binding domain"/>
    <property type="match status" value="1"/>
</dbReference>
<sequence>MIFSLKITQQKTANVMDKKDLKLLEILQRNGRMAVSELADKVNMSDTPCLRRVKKLELDKVIVGYGAQVDPAKVGLSVVVYASVRLSEHSDASTALFESTVAQLPEVMECSVVTGAHDYLLKIVAKDLVTYEHFIKQFLGNLKYVSNIETTVVLKQIFSHNVLPVDSSPIE</sequence>
<dbReference type="InterPro" id="IPR011008">
    <property type="entry name" value="Dimeric_a/b-barrel"/>
</dbReference>
<keyword evidence="3" id="KW-0804">Transcription</keyword>